<comment type="similarity">
    <text evidence="2">Belongs to the MDM31/MDM32 family.</text>
</comment>
<dbReference type="PANTHER" id="PTHR31068">
    <property type="entry name" value="MITOCHONDRIAL DISTRIBUTION AND MORPHOLOGY PROTEIN 31"/>
    <property type="match status" value="1"/>
</dbReference>
<feature type="compositionally biased region" description="Polar residues" evidence="10">
    <location>
        <begin position="92"/>
        <end position="106"/>
    </location>
</feature>
<name>A0A5N5QXX3_9AGAM</name>
<keyword evidence="5" id="KW-0809">Transit peptide</keyword>
<proteinExistence type="inferred from homology"/>
<dbReference type="AlphaFoldDB" id="A0A5N5QXX3"/>
<dbReference type="Proteomes" id="UP000383932">
    <property type="component" value="Unassembled WGS sequence"/>
</dbReference>
<keyword evidence="7" id="KW-0496">Mitochondrion</keyword>
<feature type="region of interest" description="Disordered" evidence="10">
    <location>
        <begin position="81"/>
        <end position="132"/>
    </location>
</feature>
<evidence type="ECO:0000256" key="10">
    <source>
        <dbReference type="SAM" id="MobiDB-lite"/>
    </source>
</evidence>
<dbReference type="InterPro" id="IPR012571">
    <property type="entry name" value="Mdm31/Mdm32"/>
</dbReference>
<dbReference type="GO" id="GO:0007005">
    <property type="term" value="P:mitochondrion organization"/>
    <property type="evidence" value="ECO:0007669"/>
    <property type="project" value="InterPro"/>
</dbReference>
<evidence type="ECO:0000256" key="7">
    <source>
        <dbReference type="ARBA" id="ARBA00023128"/>
    </source>
</evidence>
<evidence type="ECO:0000256" key="6">
    <source>
        <dbReference type="ARBA" id="ARBA00022989"/>
    </source>
</evidence>
<organism evidence="12 13">
    <name type="scientific">Ceratobasidium theobromae</name>
    <dbReference type="NCBI Taxonomy" id="1582974"/>
    <lineage>
        <taxon>Eukaryota</taxon>
        <taxon>Fungi</taxon>
        <taxon>Dikarya</taxon>
        <taxon>Basidiomycota</taxon>
        <taxon>Agaricomycotina</taxon>
        <taxon>Agaricomycetes</taxon>
        <taxon>Cantharellales</taxon>
        <taxon>Ceratobasidiaceae</taxon>
        <taxon>Ceratobasidium</taxon>
    </lineage>
</organism>
<keyword evidence="3 11" id="KW-0812">Transmembrane</keyword>
<evidence type="ECO:0000256" key="5">
    <source>
        <dbReference type="ARBA" id="ARBA00022946"/>
    </source>
</evidence>
<reference evidence="12 13" key="1">
    <citation type="journal article" date="2019" name="Fungal Biol. Biotechnol.">
        <title>Draft genome sequence of fastidious pathogen Ceratobasidium theobromae, which causes vascular-streak dieback in Theobroma cacao.</title>
        <authorList>
            <person name="Ali S.S."/>
            <person name="Asman A."/>
            <person name="Shao J."/>
            <person name="Firmansyah A.P."/>
            <person name="Susilo A.W."/>
            <person name="Rosmana A."/>
            <person name="McMahon P."/>
            <person name="Junaid M."/>
            <person name="Guest D."/>
            <person name="Kheng T.Y."/>
            <person name="Meinhardt L.W."/>
            <person name="Bailey B.A."/>
        </authorList>
    </citation>
    <scope>NUCLEOTIDE SEQUENCE [LARGE SCALE GENOMIC DNA]</scope>
    <source>
        <strain evidence="12 13">CT2</strain>
    </source>
</reference>
<dbReference type="PANTHER" id="PTHR31068:SF0">
    <property type="entry name" value="MITOCHONDRIAL DISTRIBUTION AND MORPHOLOGY PROTEIN 31"/>
    <property type="match status" value="1"/>
</dbReference>
<comment type="subcellular location">
    <subcellularLocation>
        <location evidence="1">Mitochondrion inner membrane</location>
    </subcellularLocation>
</comment>
<evidence type="ECO:0000256" key="3">
    <source>
        <dbReference type="ARBA" id="ARBA00022692"/>
    </source>
</evidence>
<evidence type="ECO:0000256" key="9">
    <source>
        <dbReference type="ARBA" id="ARBA00025191"/>
    </source>
</evidence>
<keyword evidence="8 11" id="KW-0472">Membrane</keyword>
<dbReference type="OrthoDB" id="17678at2759"/>
<dbReference type="Pfam" id="PF08118">
    <property type="entry name" value="MDM31_MDM32"/>
    <property type="match status" value="1"/>
</dbReference>
<feature type="transmembrane region" description="Helical" evidence="11">
    <location>
        <begin position="194"/>
        <end position="221"/>
    </location>
</feature>
<comment type="function">
    <text evidence="9">Involved in the organization of the mitochondrial membranes and the global structure of the mitochondria. Also required for mitochondrial distribution and mobility as well as for the maintenance of mitochondrial DNA nucleoids structures.</text>
</comment>
<evidence type="ECO:0000256" key="8">
    <source>
        <dbReference type="ARBA" id="ARBA00023136"/>
    </source>
</evidence>
<evidence type="ECO:0000256" key="1">
    <source>
        <dbReference type="ARBA" id="ARBA00004273"/>
    </source>
</evidence>
<evidence type="ECO:0000313" key="12">
    <source>
        <dbReference type="EMBL" id="KAB5596007.1"/>
    </source>
</evidence>
<comment type="caution">
    <text evidence="12">The sequence shown here is derived from an EMBL/GenBank/DDBJ whole genome shotgun (WGS) entry which is preliminary data.</text>
</comment>
<dbReference type="GO" id="GO:0005743">
    <property type="term" value="C:mitochondrial inner membrane"/>
    <property type="evidence" value="ECO:0007669"/>
    <property type="project" value="UniProtKB-SubCell"/>
</dbReference>
<evidence type="ECO:0000256" key="11">
    <source>
        <dbReference type="SAM" id="Phobius"/>
    </source>
</evidence>
<evidence type="ECO:0000313" key="13">
    <source>
        <dbReference type="Proteomes" id="UP000383932"/>
    </source>
</evidence>
<keyword evidence="4" id="KW-0999">Mitochondrion inner membrane</keyword>
<dbReference type="EMBL" id="SSOP01000004">
    <property type="protein sequence ID" value="KAB5596007.1"/>
    <property type="molecule type" value="Genomic_DNA"/>
</dbReference>
<keyword evidence="6 11" id="KW-1133">Transmembrane helix</keyword>
<evidence type="ECO:0000256" key="4">
    <source>
        <dbReference type="ARBA" id="ARBA00022792"/>
    </source>
</evidence>
<accession>A0A5N5QXX3</accession>
<evidence type="ECO:0000256" key="2">
    <source>
        <dbReference type="ARBA" id="ARBA00005687"/>
    </source>
</evidence>
<protein>
    <submittedName>
        <fullName evidence="12">Distribution and morphology protein</fullName>
    </submittedName>
</protein>
<dbReference type="GO" id="GO:0000001">
    <property type="term" value="P:mitochondrion inheritance"/>
    <property type="evidence" value="ECO:0007669"/>
    <property type="project" value="InterPro"/>
</dbReference>
<sequence length="723" mass="82041">MRITRAADVVRYTTIRNFFDRVAQAASGNSVMRQSQTCHHKFNYIWRQSTLPRPSFKLTPAHSGVFDRRCFSLRPALCSAHDSRSDIPSLKNPATKTLSSGQNHSQTNRHDDLEESYDNNTRERVDSAGSANPHLQNYSALFRQLALSLPHGKQPTKQDFLQAATSMWQRMRIRFKWFTIKSFRKFNVDDMSAFLSWFLVGQTLWILVGTTTFFSVVFAVLNSLSLQEYVARTISDYLTSETGIRIVFESAVVPKWKDSRISFRNVYVSRRPNSNDGEALPRDAGQRAAARLLAGHHPAYHDIAYHDDEETHRVATGGIHVSDEEPSDTGDDGWTTFDLEIDSVDVTLSFARWLEGRGVVKNATVKGVRGVVDRRSVFWDPEVHVDPTKFRHPPQLGDFELDSLEVEDLLVTLYQPGEFRPFTASIFRANFGVFRKQWLFYDLMSADHIVGQYDNCLFSLHTPQSIGRTKEQEVKDTRWTRMSRFRIDGVNIDHLQAATGNEGLVSWIVSGKVDAVLDIKFPRDPGAFDFGEIIGGLAAAAAEQIEGARRVGAELLPLISDRIPGQRELAKPALRAPEDEEQLEEEYEKPVVVIDIDLRFRDLKAAMPLFTNELSYVNHALVRPIVSFINANRTLVPIRCRVVKDLEEFHGSWTMWETGLTDIISQKTYEAVAYHVTQANMQRRLKTVAMWNLHLASRNLITAARNIADPMTAHLRAAYAHGS</sequence>
<keyword evidence="13" id="KW-1185">Reference proteome</keyword>
<gene>
    <name evidence="12" type="ORF">CTheo_524</name>
</gene>